<dbReference type="Pfam" id="PF18962">
    <property type="entry name" value="Por_Secre_tail"/>
    <property type="match status" value="1"/>
</dbReference>
<dbReference type="RefSeq" id="WP_323327587.1">
    <property type="nucleotide sequence ID" value="NZ_JAYGIL010000007.1"/>
</dbReference>
<dbReference type="Proteomes" id="UP001303899">
    <property type="component" value="Unassembled WGS sequence"/>
</dbReference>
<dbReference type="InterPro" id="IPR003961">
    <property type="entry name" value="FN3_dom"/>
</dbReference>
<feature type="domain" description="CBM3" evidence="3">
    <location>
        <begin position="1141"/>
        <end position="1293"/>
    </location>
</feature>
<dbReference type="Gene3D" id="2.60.40.710">
    <property type="entry name" value="Endoglucanase-like"/>
    <property type="match status" value="2"/>
</dbReference>
<dbReference type="InterPro" id="IPR001956">
    <property type="entry name" value="CBM3"/>
</dbReference>
<dbReference type="SUPFAM" id="SSF49384">
    <property type="entry name" value="Carbohydrate-binding domain"/>
    <property type="match status" value="2"/>
</dbReference>
<dbReference type="Pfam" id="PF00041">
    <property type="entry name" value="fn3"/>
    <property type="match status" value="1"/>
</dbReference>
<dbReference type="InterPro" id="IPR008965">
    <property type="entry name" value="CBM2/CBM3_carb-bd_dom_sf"/>
</dbReference>
<proteinExistence type="predicted"/>
<dbReference type="InterPro" id="IPR015919">
    <property type="entry name" value="Cadherin-like_sf"/>
</dbReference>
<dbReference type="Gene3D" id="2.60.40.10">
    <property type="entry name" value="Immunoglobulins"/>
    <property type="match status" value="3"/>
</dbReference>
<feature type="domain" description="CBM3" evidence="3">
    <location>
        <begin position="1296"/>
        <end position="1448"/>
    </location>
</feature>
<evidence type="ECO:0000259" key="3">
    <source>
        <dbReference type="PROSITE" id="PS51172"/>
    </source>
</evidence>
<keyword evidence="1" id="KW-0732">Signal</keyword>
<dbReference type="Pfam" id="PF00942">
    <property type="entry name" value="CBM_3"/>
    <property type="match status" value="2"/>
</dbReference>
<feature type="domain" description="Fibronectin type-III" evidence="2">
    <location>
        <begin position="375"/>
        <end position="469"/>
    </location>
</feature>
<dbReference type="SMART" id="SM01067">
    <property type="entry name" value="CBM_3"/>
    <property type="match status" value="2"/>
</dbReference>
<dbReference type="Gene3D" id="1.50.10.100">
    <property type="entry name" value="Chondroitin AC/alginate lyase"/>
    <property type="match status" value="1"/>
</dbReference>
<keyword evidence="5" id="KW-1185">Reference proteome</keyword>
<evidence type="ECO:0000259" key="2">
    <source>
        <dbReference type="PROSITE" id="PS50853"/>
    </source>
</evidence>
<dbReference type="PROSITE" id="PS51172">
    <property type="entry name" value="CBM3"/>
    <property type="match status" value="2"/>
</dbReference>
<dbReference type="InterPro" id="IPR026444">
    <property type="entry name" value="Secre_tail"/>
</dbReference>
<dbReference type="SUPFAM" id="SSF48230">
    <property type="entry name" value="Chondroitin AC/alginate lyase"/>
    <property type="match status" value="1"/>
</dbReference>
<accession>A0ABU5S2Q2</accession>
<dbReference type="InterPro" id="IPR013783">
    <property type="entry name" value="Ig-like_fold"/>
</dbReference>
<feature type="chain" id="PRO_5046630100" evidence="1">
    <location>
        <begin position="24"/>
        <end position="1549"/>
    </location>
</feature>
<dbReference type="Gene3D" id="2.60.40.1080">
    <property type="match status" value="2"/>
</dbReference>
<name>A0ABU5S2Q2_9BACT</name>
<comment type="caution">
    <text evidence="4">The sequence shown here is derived from an EMBL/GenBank/DDBJ whole genome shotgun (WGS) entry which is preliminary data.</text>
</comment>
<dbReference type="InterPro" id="IPR008929">
    <property type="entry name" value="Chondroitin_lyas"/>
</dbReference>
<dbReference type="InterPro" id="IPR008979">
    <property type="entry name" value="Galactose-bd-like_sf"/>
</dbReference>
<dbReference type="EMBL" id="JAYGIL010000007">
    <property type="protein sequence ID" value="MEA5402742.1"/>
    <property type="molecule type" value="Genomic_DNA"/>
</dbReference>
<reference evidence="4 5" key="1">
    <citation type="submission" date="2023-12" db="EMBL/GenBank/DDBJ databases">
        <title>Novel species of the genus Arcicella isolated from rivers.</title>
        <authorList>
            <person name="Lu H."/>
        </authorList>
    </citation>
    <scope>NUCLEOTIDE SEQUENCE [LARGE SCALE GENOMIC DNA]</scope>
    <source>
        <strain evidence="4 5">DC2W</strain>
    </source>
</reference>
<evidence type="ECO:0000313" key="4">
    <source>
        <dbReference type="EMBL" id="MEA5402742.1"/>
    </source>
</evidence>
<dbReference type="SUPFAM" id="SSF49313">
    <property type="entry name" value="Cadherin-like"/>
    <property type="match status" value="1"/>
</dbReference>
<feature type="signal peptide" evidence="1">
    <location>
        <begin position="1"/>
        <end position="23"/>
    </location>
</feature>
<evidence type="ECO:0000256" key="1">
    <source>
        <dbReference type="SAM" id="SignalP"/>
    </source>
</evidence>
<dbReference type="Gene3D" id="2.60.120.200">
    <property type="match status" value="1"/>
</dbReference>
<dbReference type="PROSITE" id="PS50853">
    <property type="entry name" value="FN3"/>
    <property type="match status" value="1"/>
</dbReference>
<dbReference type="Pfam" id="PF05345">
    <property type="entry name" value="He_PIG"/>
    <property type="match status" value="1"/>
</dbReference>
<dbReference type="InterPro" id="IPR036116">
    <property type="entry name" value="FN3_sf"/>
</dbReference>
<evidence type="ECO:0000313" key="5">
    <source>
        <dbReference type="Proteomes" id="UP001303899"/>
    </source>
</evidence>
<protein>
    <submittedName>
        <fullName evidence="4">Cellulose binding domain-containing protein</fullName>
    </submittedName>
</protein>
<organism evidence="4 5">
    <name type="scientific">Arcicella gelida</name>
    <dbReference type="NCBI Taxonomy" id="2984195"/>
    <lineage>
        <taxon>Bacteria</taxon>
        <taxon>Pseudomonadati</taxon>
        <taxon>Bacteroidota</taxon>
        <taxon>Cytophagia</taxon>
        <taxon>Cytophagales</taxon>
        <taxon>Flectobacillaceae</taxon>
        <taxon>Arcicella</taxon>
    </lineage>
</organism>
<dbReference type="InterPro" id="IPR036966">
    <property type="entry name" value="CBM3_sf"/>
</dbReference>
<dbReference type="SUPFAM" id="SSF49785">
    <property type="entry name" value="Galactose-binding domain-like"/>
    <property type="match status" value="1"/>
</dbReference>
<dbReference type="SUPFAM" id="SSF49265">
    <property type="entry name" value="Fibronectin type III"/>
    <property type="match status" value="1"/>
</dbReference>
<gene>
    <name evidence="4" type="ORF">VB776_07445</name>
</gene>
<dbReference type="CDD" id="cd00063">
    <property type="entry name" value="FN3"/>
    <property type="match status" value="1"/>
</dbReference>
<sequence length="1549" mass="167597">MKKSKCLIVLLTMIIMRITTLNAQTFVHPGGVHTMADLDRIKTKVLAQEHPWIDGWNNMIQDAKAQKTYVANPSTTIGGSNGIRQQAARDATAAYYNLLRWHVTGDTTYARCAVNILNAWSNKINAVVTGELFQLPIMTMVQAAEIARTYPGWAQADIDKFKYMCLNYFYPACHNFIGGCGSWSSWDLPAAANILYIGIFCDDQAKFNEAVDYYKNGTGGGSILNMVPSVTGQVVEMGRDQPHAEIGPGCAAEFCQSAYNQGIDLFSYADNRLLAASEYYSKYNLNYPVVWTEYNDCSNNHFYYLAPFGSSRISGNPQLEIIYNHFAVNKGLNVPYTKALLKLRGIQPTSGEYSGYNALSFTLDATLSPFTPLSIPASPTNLTAKTSISRVELSWNQPAGDVASGYVIQRSTSSGSGFQTIATNNFDIKLFYVDESVTNGTTYYYRVAAINSAGTGSYSSEISVTPVNGSSTMPQDWAIRDIGTVPVTATATYNAVNNKTFIIKGTGSSFGGTSDSHGFVYVNVSGDFTISGRLHDVDLSGSSADRVGIVMRESFSPNATMASIGLHDNGFRKVWFTRRTSTGSNGSWTNGNMFTSLTVWFKLKRTGNIFTAYQSRDGVTWYEVGSATIPMASSSYYAGLFVSNGWTSTVPTTAYFDNVTTTGTILAGNNTPITPTGLNLNRSNNKVSLNWNAVDGATSYNIKRANSSSGAYTTIGTATTNTYGDSSNTYCTANNVFYVVSAVNQFGESSNGTANSLSIPNKLSGTIIGTAGSWGNVATATKEAAVDGNINTFFDAPVGTAWIGYDLGIWGSINKVRYAPRSTNANRMIGGVFQGSNTADFSNPTTLYTVTTAPTVGVITEQTISNNTPFRYIRYLSPNNGFGNVAEVEFYGILGSAPQITGITNAVTSVDSVFNYTIGANNNPTLTSTTSLPSGLTLNACTGLITGKPTTAGTFPITIGASNGFGSNSTTMTITVKDNQVISFNQIPTKYVGDTDFDPQAITSAGLPVSYISSDTTVATILNGKIHIVAAGSTTITALQAGNELYNKANSVSQSFTVSKLSQTISLSSISAKYVDDADFDIVAIASSGLAVAFISSDTSVAKIVNGKVQIIGVGTVTITALQLGDATYIAASEVSQTFTVLSTIKIKYQDGDRNTTNNQIRPYLTLVNESTKTIPLSEITIRYWLTPENYTGVNTFIDYTPLGNSNVKMTYVALPMPRNGALGYVEYSFLPTAGNINANSVSGIIQSRLANTDWSLLSENDDYSWIDASSYVFQNKITAYRNGKLIWGTEPLQSIVSQSIKIYSDSKTIANSNTISTYVAINNEGNIPLDYKDIKVRYWFTKDGGTNLNVYFDYVKLGNGKVYGNFVNVNPAVQGGDTYFELGFNESTGVLYPLSSSGNINYRLAKSDWSNFNQTDDYSYAPNNTLLLNKHITVYHKGVLISGEEPASIVENYNLVMRPLERNLTANVYTYPNPVNSNTCYVKIASDIAIGSETQLRIYNFSGTMVLDKIVSNSDSNIITIDLPTFMTNGVYLIQVNQLPVSKFILQR</sequence>
<dbReference type="Gene3D" id="2.60.120.260">
    <property type="entry name" value="Galactose-binding domain-like"/>
    <property type="match status" value="1"/>
</dbReference>
<dbReference type="SMART" id="SM00060">
    <property type="entry name" value="FN3"/>
    <property type="match status" value="2"/>
</dbReference>